<dbReference type="Proteomes" id="UP001590951">
    <property type="component" value="Unassembled WGS sequence"/>
</dbReference>
<proteinExistence type="predicted"/>
<feature type="signal peptide" evidence="1">
    <location>
        <begin position="1"/>
        <end position="21"/>
    </location>
</feature>
<accession>A0ABR4ATX9</accession>
<gene>
    <name evidence="2" type="ORF">ABVK25_010582</name>
</gene>
<evidence type="ECO:0000313" key="2">
    <source>
        <dbReference type="EMBL" id="KAL2049153.1"/>
    </source>
</evidence>
<evidence type="ECO:0000256" key="1">
    <source>
        <dbReference type="SAM" id="SignalP"/>
    </source>
</evidence>
<evidence type="ECO:0000313" key="3">
    <source>
        <dbReference type="Proteomes" id="UP001590951"/>
    </source>
</evidence>
<dbReference type="EMBL" id="JBHFEH010000070">
    <property type="protein sequence ID" value="KAL2049153.1"/>
    <property type="molecule type" value="Genomic_DNA"/>
</dbReference>
<organism evidence="2 3">
    <name type="scientific">Lepraria finkii</name>
    <dbReference type="NCBI Taxonomy" id="1340010"/>
    <lineage>
        <taxon>Eukaryota</taxon>
        <taxon>Fungi</taxon>
        <taxon>Dikarya</taxon>
        <taxon>Ascomycota</taxon>
        <taxon>Pezizomycotina</taxon>
        <taxon>Lecanoromycetes</taxon>
        <taxon>OSLEUM clade</taxon>
        <taxon>Lecanoromycetidae</taxon>
        <taxon>Lecanorales</taxon>
        <taxon>Lecanorineae</taxon>
        <taxon>Stereocaulaceae</taxon>
        <taxon>Lepraria</taxon>
    </lineage>
</organism>
<sequence length="178" mass="19308">MRLWSSSSIAFLSQLYTLILAAGAPLTVPGSVSQLAANANFTASLNITLPTPKNTTILPPEPYEYAIPGSHQKLTFFHYGLGLSESDTFLCILLAASNVIRVLNNGHDGPIPVPELKYSVAGIHLELLPTNRMTWGMFGTAITGLTDFLWNYDCVDLDFTVVEEGIQGSVGSGWLTYR</sequence>
<reference evidence="2 3" key="1">
    <citation type="submission" date="2024-09" db="EMBL/GenBank/DDBJ databases">
        <title>Rethinking Asexuality: The Enigmatic Case of Functional Sexual Genes in Lepraria (Stereocaulaceae).</title>
        <authorList>
            <person name="Doellman M."/>
            <person name="Sun Y."/>
            <person name="Barcenas-Pena A."/>
            <person name="Lumbsch H.T."/>
            <person name="Grewe F."/>
        </authorList>
    </citation>
    <scope>NUCLEOTIDE SEQUENCE [LARGE SCALE GENOMIC DNA]</scope>
    <source>
        <strain evidence="2 3">Grewe 0041</strain>
    </source>
</reference>
<keyword evidence="3" id="KW-1185">Reference proteome</keyword>
<keyword evidence="1" id="KW-0732">Signal</keyword>
<name>A0ABR4ATX9_9LECA</name>
<feature type="chain" id="PRO_5047247721" evidence="1">
    <location>
        <begin position="22"/>
        <end position="178"/>
    </location>
</feature>
<protein>
    <submittedName>
        <fullName evidence="2">Uncharacterized protein</fullName>
    </submittedName>
</protein>
<comment type="caution">
    <text evidence="2">The sequence shown here is derived from an EMBL/GenBank/DDBJ whole genome shotgun (WGS) entry which is preliminary data.</text>
</comment>